<reference evidence="1 2" key="1">
    <citation type="submission" date="2016-07" db="EMBL/GenBank/DDBJ databases">
        <title>Multiple horizontal gene transfer events from other fungi enriched the ability of initially mycotrophic Trichoderma (Ascomycota) to feed on dead plant biomass.</title>
        <authorList>
            <consortium name="DOE Joint Genome Institute"/>
            <person name="Aerts A."/>
            <person name="Atanasova L."/>
            <person name="Chenthamara K."/>
            <person name="Zhang J."/>
            <person name="Grujic M."/>
            <person name="Henrissat B."/>
            <person name="Kuo A."/>
            <person name="Salamov A."/>
            <person name="Lipzen A."/>
            <person name="Labutti K."/>
            <person name="Barry K."/>
            <person name="Miao Y."/>
            <person name="Rahimi M.J."/>
            <person name="Shen Q."/>
            <person name="Grigoriev I.V."/>
            <person name="Kubicek C.P."/>
            <person name="Druzhinina I.S."/>
        </authorList>
    </citation>
    <scope>NUCLEOTIDE SEQUENCE [LARGE SCALE GENOMIC DNA]</scope>
    <source>
        <strain evidence="1 2">CBS 433.97</strain>
    </source>
</reference>
<organism evidence="1 2">
    <name type="scientific">Trichoderma asperellum (strain ATCC 204424 / CBS 433.97 / NBRC 101777)</name>
    <dbReference type="NCBI Taxonomy" id="1042311"/>
    <lineage>
        <taxon>Eukaryota</taxon>
        <taxon>Fungi</taxon>
        <taxon>Dikarya</taxon>
        <taxon>Ascomycota</taxon>
        <taxon>Pezizomycotina</taxon>
        <taxon>Sordariomycetes</taxon>
        <taxon>Hypocreomycetidae</taxon>
        <taxon>Hypocreales</taxon>
        <taxon>Hypocreaceae</taxon>
        <taxon>Trichoderma</taxon>
    </lineage>
</organism>
<name>A0A2T3YTR1_TRIA4</name>
<sequence>MPTSICVSLHCTRKNAWGAIFINRPDQASRSQSAMNQTALRGRRLQGDESSAFCALKVEMSETAQCLVPANRHTVLVHTVLLWAVYVVASVSK</sequence>
<gene>
    <name evidence="1" type="ORF">M441DRAFT_62342</name>
</gene>
<dbReference type="AlphaFoldDB" id="A0A2T3YTR1"/>
<accession>A0A2T3YTR1</accession>
<dbReference type="Proteomes" id="UP000240493">
    <property type="component" value="Unassembled WGS sequence"/>
</dbReference>
<evidence type="ECO:0000313" key="2">
    <source>
        <dbReference type="Proteomes" id="UP000240493"/>
    </source>
</evidence>
<keyword evidence="2" id="KW-1185">Reference proteome</keyword>
<protein>
    <submittedName>
        <fullName evidence="1">Uncharacterized protein</fullName>
    </submittedName>
</protein>
<proteinExistence type="predicted"/>
<evidence type="ECO:0000313" key="1">
    <source>
        <dbReference type="EMBL" id="PTB35962.1"/>
    </source>
</evidence>
<dbReference type="EMBL" id="KZ679272">
    <property type="protein sequence ID" value="PTB35962.1"/>
    <property type="molecule type" value="Genomic_DNA"/>
</dbReference>